<reference evidence="10" key="1">
    <citation type="submission" date="2022-04" db="EMBL/GenBank/DDBJ databases">
        <title>A functionally conserved STORR gene fusion in Papaver species that diverged 16.8 million years ago.</title>
        <authorList>
            <person name="Catania T."/>
        </authorList>
    </citation>
    <scope>NUCLEOTIDE SEQUENCE</scope>
    <source>
        <strain evidence="10">S-188037</strain>
    </source>
</reference>
<dbReference type="PROSITE" id="PS50088">
    <property type="entry name" value="ANK_REPEAT"/>
    <property type="match status" value="2"/>
</dbReference>
<dbReference type="EMBL" id="JAJJMB010009601">
    <property type="protein sequence ID" value="KAI3912853.1"/>
    <property type="molecule type" value="Genomic_DNA"/>
</dbReference>
<keyword evidence="5 7" id="KW-0040">ANK repeat</keyword>
<dbReference type="PANTHER" id="PTHR24186">
    <property type="entry name" value="PROTEIN PHOSPHATASE 1 REGULATORY SUBUNIT"/>
    <property type="match status" value="1"/>
</dbReference>
<proteinExistence type="predicted"/>
<keyword evidence="2 8" id="KW-0812">Transmembrane</keyword>
<gene>
    <name evidence="10" type="ORF">MKW98_012795</name>
</gene>
<comment type="subcellular location">
    <subcellularLocation>
        <location evidence="1">Membrane</location>
        <topology evidence="1">Multi-pass membrane protein</topology>
    </subcellularLocation>
</comment>
<dbReference type="PROSITE" id="PS50297">
    <property type="entry name" value="ANK_REP_REGION"/>
    <property type="match status" value="2"/>
</dbReference>
<evidence type="ECO:0000256" key="7">
    <source>
        <dbReference type="PROSITE-ProRule" id="PRU00023"/>
    </source>
</evidence>
<dbReference type="PANTHER" id="PTHR24186:SF37">
    <property type="entry name" value="PGG DOMAIN-CONTAINING PROTEIN"/>
    <property type="match status" value="1"/>
</dbReference>
<feature type="transmembrane region" description="Helical" evidence="8">
    <location>
        <begin position="444"/>
        <end position="467"/>
    </location>
</feature>
<dbReference type="InterPro" id="IPR026961">
    <property type="entry name" value="PGG_dom"/>
</dbReference>
<feature type="transmembrane region" description="Helical" evidence="8">
    <location>
        <begin position="487"/>
        <end position="509"/>
    </location>
</feature>
<dbReference type="Pfam" id="PF13857">
    <property type="entry name" value="Ank_5"/>
    <property type="match status" value="1"/>
</dbReference>
<feature type="domain" description="PGG" evidence="9">
    <location>
        <begin position="275"/>
        <end position="322"/>
    </location>
</feature>
<comment type="caution">
    <text evidence="10">The sequence shown here is derived from an EMBL/GenBank/DDBJ whole genome shotgun (WGS) entry which is preliminary data.</text>
</comment>
<evidence type="ECO:0000256" key="3">
    <source>
        <dbReference type="ARBA" id="ARBA00022737"/>
    </source>
</evidence>
<feature type="transmembrane region" description="Helical" evidence="8">
    <location>
        <begin position="556"/>
        <end position="578"/>
    </location>
</feature>
<evidence type="ECO:0000256" key="1">
    <source>
        <dbReference type="ARBA" id="ARBA00004141"/>
    </source>
</evidence>
<evidence type="ECO:0000256" key="8">
    <source>
        <dbReference type="SAM" id="Phobius"/>
    </source>
</evidence>
<evidence type="ECO:0000313" key="10">
    <source>
        <dbReference type="EMBL" id="KAI3912853.1"/>
    </source>
</evidence>
<feature type="repeat" description="ANK" evidence="7">
    <location>
        <begin position="70"/>
        <end position="96"/>
    </location>
</feature>
<feature type="transmembrane region" description="Helical" evidence="8">
    <location>
        <begin position="529"/>
        <end position="549"/>
    </location>
</feature>
<feature type="repeat" description="ANK" evidence="7">
    <location>
        <begin position="104"/>
        <end position="126"/>
    </location>
</feature>
<evidence type="ECO:0000259" key="9">
    <source>
        <dbReference type="Pfam" id="PF13962"/>
    </source>
</evidence>
<dbReference type="SUPFAM" id="SSF48403">
    <property type="entry name" value="Ankyrin repeat"/>
    <property type="match status" value="1"/>
</dbReference>
<dbReference type="InterPro" id="IPR002110">
    <property type="entry name" value="Ankyrin_rpt"/>
</dbReference>
<name>A0AAD4XI52_9MAGN</name>
<evidence type="ECO:0000256" key="4">
    <source>
        <dbReference type="ARBA" id="ARBA00022989"/>
    </source>
</evidence>
<sequence>MDIIHDVTRRGDVESLRRILTANPDFHLADPKFTSLLRTPLHVAAILGYVEFASEISSIDPQLAMEVDAQGCTPLHLASIRKNVEMVSVLINANPNACVALDQNGGTPLHLAAMRDEIEVMELLIQSRPEAIHQVLPNTKETILHLCVKNNMFAAMEKLVDYLVTNRENLANNPDVISVNSVDSGGNTILHLAAQMKRMTMLRYLIWSDDIGIDINIRNNEELTALHMLDRNEMNGVELSWYGYQHATEEVPQQDREVPQQDREVPLQSAASNNEWLKERLNTIMIVAALIAAISYQAVVNPPGGVFQDDSKIDSSTDPIMFTYYLKNVIGTTISEGFESYINKLPPQNTTGNITADDEIVTYRSNFVKNLLTAANSESLVGLMFPYVSKKLGPGIVLEDDWLMNITSDYNSTVGGGSGFSPYLIRYAGTAVLAYISPKAYESFILLNSLSLLVCASTILILTFDAIKQHPSGSTTKQHPSEFTISIVGYLEILLAIAVVCLGLSYTIVVKTMGPPFYRHHKLDIKLNIMGVGVMIIQSIIFVYSGISLHPQMRRGFIWLSFKWMVLYMAIISLRAYFS</sequence>
<evidence type="ECO:0000256" key="6">
    <source>
        <dbReference type="ARBA" id="ARBA00023136"/>
    </source>
</evidence>
<keyword evidence="4 8" id="KW-1133">Transmembrane helix</keyword>
<protein>
    <recommendedName>
        <fullName evidence="9">PGG domain-containing protein</fullName>
    </recommendedName>
</protein>
<organism evidence="10 11">
    <name type="scientific">Papaver atlanticum</name>
    <dbReference type="NCBI Taxonomy" id="357466"/>
    <lineage>
        <taxon>Eukaryota</taxon>
        <taxon>Viridiplantae</taxon>
        <taxon>Streptophyta</taxon>
        <taxon>Embryophyta</taxon>
        <taxon>Tracheophyta</taxon>
        <taxon>Spermatophyta</taxon>
        <taxon>Magnoliopsida</taxon>
        <taxon>Ranunculales</taxon>
        <taxon>Papaveraceae</taxon>
        <taxon>Papaveroideae</taxon>
        <taxon>Papaver</taxon>
    </lineage>
</organism>
<evidence type="ECO:0000313" key="11">
    <source>
        <dbReference type="Proteomes" id="UP001202328"/>
    </source>
</evidence>
<evidence type="ECO:0000256" key="2">
    <source>
        <dbReference type="ARBA" id="ARBA00022692"/>
    </source>
</evidence>
<keyword evidence="6 8" id="KW-0472">Membrane</keyword>
<dbReference type="SMART" id="SM00248">
    <property type="entry name" value="ANK"/>
    <property type="match status" value="5"/>
</dbReference>
<evidence type="ECO:0000256" key="5">
    <source>
        <dbReference type="ARBA" id="ARBA00023043"/>
    </source>
</evidence>
<dbReference type="GO" id="GO:0005886">
    <property type="term" value="C:plasma membrane"/>
    <property type="evidence" value="ECO:0007669"/>
    <property type="project" value="TreeGrafter"/>
</dbReference>
<dbReference type="Pfam" id="PF13962">
    <property type="entry name" value="PGG"/>
    <property type="match status" value="1"/>
</dbReference>
<dbReference type="InterPro" id="IPR036770">
    <property type="entry name" value="Ankyrin_rpt-contain_sf"/>
</dbReference>
<keyword evidence="3" id="KW-0677">Repeat</keyword>
<dbReference type="Proteomes" id="UP001202328">
    <property type="component" value="Unassembled WGS sequence"/>
</dbReference>
<keyword evidence="11" id="KW-1185">Reference proteome</keyword>
<dbReference type="Pfam" id="PF12796">
    <property type="entry name" value="Ank_2"/>
    <property type="match status" value="2"/>
</dbReference>
<dbReference type="Gene3D" id="1.25.40.20">
    <property type="entry name" value="Ankyrin repeat-containing domain"/>
    <property type="match status" value="1"/>
</dbReference>
<accession>A0AAD4XI52</accession>
<dbReference type="AlphaFoldDB" id="A0AAD4XI52"/>